<dbReference type="AlphaFoldDB" id="A0AA39CZX2"/>
<keyword evidence="2" id="KW-1185">Reference proteome</keyword>
<dbReference type="Proteomes" id="UP001172681">
    <property type="component" value="Unassembled WGS sequence"/>
</dbReference>
<gene>
    <name evidence="1" type="ORF">H2204_005341</name>
</gene>
<name>A0AA39CZX2_9EURO</name>
<protein>
    <submittedName>
        <fullName evidence="1">Uncharacterized protein</fullName>
    </submittedName>
</protein>
<proteinExistence type="predicted"/>
<organism evidence="1 2">
    <name type="scientific">Knufia peltigerae</name>
    <dbReference type="NCBI Taxonomy" id="1002370"/>
    <lineage>
        <taxon>Eukaryota</taxon>
        <taxon>Fungi</taxon>
        <taxon>Dikarya</taxon>
        <taxon>Ascomycota</taxon>
        <taxon>Pezizomycotina</taxon>
        <taxon>Eurotiomycetes</taxon>
        <taxon>Chaetothyriomycetidae</taxon>
        <taxon>Chaetothyriales</taxon>
        <taxon>Trichomeriaceae</taxon>
        <taxon>Knufia</taxon>
    </lineage>
</organism>
<dbReference type="SUPFAM" id="SSF54909">
    <property type="entry name" value="Dimeric alpha+beta barrel"/>
    <property type="match status" value="1"/>
</dbReference>
<dbReference type="InterPro" id="IPR011008">
    <property type="entry name" value="Dimeric_a/b-barrel"/>
</dbReference>
<evidence type="ECO:0000313" key="1">
    <source>
        <dbReference type="EMBL" id="KAJ9636508.1"/>
    </source>
</evidence>
<dbReference type="EMBL" id="JAPDRN010000029">
    <property type="protein sequence ID" value="KAJ9636508.1"/>
    <property type="molecule type" value="Genomic_DNA"/>
</dbReference>
<evidence type="ECO:0000313" key="2">
    <source>
        <dbReference type="Proteomes" id="UP001172681"/>
    </source>
</evidence>
<accession>A0AA39CZX2</accession>
<sequence length="261" mass="28801">MTTDIQATTHSFNQGAAMLVIWGSLNPEDASIDENALNAWWTNEHLPERLAIPGFHRTRRYFARDPETAASQYLVCYEVSALSTLTSPDYMEALNNPTPGTKQYMPVLASMNRSACNVLFSVARDEFDKCSTGVGATIAHIIFYPPRSAEARTDLGKWIQAVGWPSLAAFPSSLALHLLEHDDEATKSGSSTKSYDEVRFQADDSKQDQSRWMVIIEFAEPIGAPFGKASALTGTIVDKLDEIGAEEMDVRLYGLICAVRE</sequence>
<reference evidence="1" key="1">
    <citation type="submission" date="2022-10" db="EMBL/GenBank/DDBJ databases">
        <title>Culturing micro-colonial fungi from biological soil crusts in the Mojave desert and describing Neophaeococcomyces mojavensis, and introducing the new genera and species Taxawa tesnikishii.</title>
        <authorList>
            <person name="Kurbessoian T."/>
            <person name="Stajich J.E."/>
        </authorList>
    </citation>
    <scope>NUCLEOTIDE SEQUENCE</scope>
    <source>
        <strain evidence="1">TK_35</strain>
    </source>
</reference>
<comment type="caution">
    <text evidence="1">The sequence shown here is derived from an EMBL/GenBank/DDBJ whole genome shotgun (WGS) entry which is preliminary data.</text>
</comment>